<evidence type="ECO:0000256" key="7">
    <source>
        <dbReference type="PROSITE-ProRule" id="PRU10007"/>
    </source>
</evidence>
<dbReference type="GO" id="GO:0004657">
    <property type="term" value="F:proline dehydrogenase activity"/>
    <property type="evidence" value="ECO:0007669"/>
    <property type="project" value="InterPro"/>
</dbReference>
<feature type="compositionally biased region" description="Polar residues" evidence="9">
    <location>
        <begin position="1013"/>
        <end position="1024"/>
    </location>
</feature>
<evidence type="ECO:0000259" key="11">
    <source>
        <dbReference type="Pfam" id="PF01619"/>
    </source>
</evidence>
<evidence type="ECO:0000256" key="5">
    <source>
        <dbReference type="ARBA" id="ARBA00048142"/>
    </source>
</evidence>
<evidence type="ECO:0000256" key="9">
    <source>
        <dbReference type="SAM" id="MobiDB-lite"/>
    </source>
</evidence>
<comment type="similarity">
    <text evidence="8">Belongs to the aldehyde dehydrogenase family.</text>
</comment>
<evidence type="ECO:0000256" key="1">
    <source>
        <dbReference type="ARBA" id="ARBA00004786"/>
    </source>
</evidence>
<feature type="region of interest" description="Disordered" evidence="9">
    <location>
        <begin position="1"/>
        <end position="27"/>
    </location>
</feature>
<organism evidence="12 13">
    <name type="scientific">Roseimaritima multifibrata</name>
    <dbReference type="NCBI Taxonomy" id="1930274"/>
    <lineage>
        <taxon>Bacteria</taxon>
        <taxon>Pseudomonadati</taxon>
        <taxon>Planctomycetota</taxon>
        <taxon>Planctomycetia</taxon>
        <taxon>Pirellulales</taxon>
        <taxon>Pirellulaceae</taxon>
        <taxon>Roseimaritima</taxon>
    </lineage>
</organism>
<dbReference type="GO" id="GO:0003842">
    <property type="term" value="F:L-glutamate gamma-semialdehyde dehydrogenase activity"/>
    <property type="evidence" value="ECO:0007669"/>
    <property type="project" value="UniProtKB-EC"/>
</dbReference>
<proteinExistence type="inferred from homology"/>
<name>A0A517MCX3_9BACT</name>
<keyword evidence="4" id="KW-0520">NAD</keyword>
<gene>
    <name evidence="12" type="primary">putA</name>
    <name evidence="12" type="ORF">FF011L_14230</name>
</gene>
<dbReference type="InterPro" id="IPR029510">
    <property type="entry name" value="Ald_DH_CS_GLU"/>
</dbReference>
<sequence>MFDSTAPLSQNDLLKAGEGSENPSDDSGAAIEIAKQLLLRSRSLLSPAEKIQQAELDRMIGRREDKATLVAMTDQAFRTHVPARVADQLTHILDLQGVPRFFSPLDRTLLRGFQSFGSYLPGVAIPLVKEKMRRETANVILPAEPELLNEHLRQRHKEGVRMNVNFLGEALLGEREARRRLKVYLAALADPQIECISVKISTIYSQISPLARQHTVDVVADRMELLYRAAARTKHIRPDGKETTKFVYLDMEEYRDLHLTADCLMQALDREELQQVRAGIALQAYVPDSYPVLQTLVEWAKKRVAAGGHPVTIRVVKGANLEMERVEASVAGWPQAPYLHKWETDANYKRMLRLLLQPEVANAVQTGVASHNLFDIGLAMVWANQAGVLPSVQFEMLEGMANHQRRALFEATGSMLLYAPACRQEDFLHAIGYLIRRLDENTGEDNFLRHTFQLQPDTPEWDQLVAGFLKSYEQIDQVSALPRRTQDRRQPPAQPPVAPNWESFINEPDTDWSLPQNGEWIAGLLAKHKLLCNDMAPTVPVVVGGETIEASDSKEQAGRTLRESFDPSRPKTVSCRFLEATADDIRKAIQTAADDPDGWRKTTLSYRHERLREAAQKMRERRGDLIATAVAEGGKTVLETDPEVSEAIDFAEFYPLTAVPYQSDPNGSQPRGVIAVISPWNFPLAIPCGGIAAALAAGNTVILKPASDTVLCAYRICQAFWDAGIPRTALQFIPCQGRLAGEHLIPDPRIDSVILTGGTSTAKAMLDARPDLDLLAETGGKNATIVTSMADRDLAIKHVLHSAFSNCGQKCSATSLLLLEQEVYDDPHFRETLSDAVKSLRVGEAWDLTNKMGPLIRPPSDDLARGMKELEPGESWLVIPEHVGDNPRMYRPGVKWNVQPESFTHWTELFGPVLGVIPFRRLDEAVAIVNATGYGLTSGLESLDDREQELWRETIRAGNLYINRPTTGAIVLRQPFGGMGASAFGAGLKAGSPNYVVGLMRHPKRSADRSVEDQPTVTAESSEPISDVLPTPETFSFSGESPLESWHEALRELTSAATLSADDRESLQVAATSIRRAVAEEFGQVHDPLKLLGQDNLHRYLAVPHLRVRLQNSDRPVAALIAAMAAAEVGCRAVFSYAPDTCSETVKTLQTVMEHWAGRIELLEESNAELIQAIESGAIDRLRLLSEDYLEEAVLRACGTAFVPAIRRSISENGRIECLWFVREQSISHDYHRYGNLGARER</sequence>
<dbReference type="InterPro" id="IPR050485">
    <property type="entry name" value="Proline_metab_enzyme"/>
</dbReference>
<dbReference type="InterPro" id="IPR016163">
    <property type="entry name" value="Ald_DH_C"/>
</dbReference>
<dbReference type="InterPro" id="IPR015590">
    <property type="entry name" value="Aldehyde_DH_dom"/>
</dbReference>
<dbReference type="RefSeq" id="WP_145350897.1">
    <property type="nucleotide sequence ID" value="NZ_CP036262.1"/>
</dbReference>
<dbReference type="PROSITE" id="PS00687">
    <property type="entry name" value="ALDEHYDE_DEHYDR_GLU"/>
    <property type="match status" value="1"/>
</dbReference>
<reference evidence="12 13" key="1">
    <citation type="submission" date="2019-02" db="EMBL/GenBank/DDBJ databases">
        <title>Deep-cultivation of Planctomycetes and their phenomic and genomic characterization uncovers novel biology.</title>
        <authorList>
            <person name="Wiegand S."/>
            <person name="Jogler M."/>
            <person name="Boedeker C."/>
            <person name="Pinto D."/>
            <person name="Vollmers J."/>
            <person name="Rivas-Marin E."/>
            <person name="Kohn T."/>
            <person name="Peeters S.H."/>
            <person name="Heuer A."/>
            <person name="Rast P."/>
            <person name="Oberbeckmann S."/>
            <person name="Bunk B."/>
            <person name="Jeske O."/>
            <person name="Meyerdierks A."/>
            <person name="Storesund J.E."/>
            <person name="Kallscheuer N."/>
            <person name="Luecker S."/>
            <person name="Lage O.M."/>
            <person name="Pohl T."/>
            <person name="Merkel B.J."/>
            <person name="Hornburger P."/>
            <person name="Mueller R.-W."/>
            <person name="Bruemmer F."/>
            <person name="Labrenz M."/>
            <person name="Spormann A.M."/>
            <person name="Op den Camp H."/>
            <person name="Overmann J."/>
            <person name="Amann R."/>
            <person name="Jetten M.S.M."/>
            <person name="Mascher T."/>
            <person name="Medema M.H."/>
            <person name="Devos D.P."/>
            <person name="Kaster A.-K."/>
            <person name="Ovreas L."/>
            <person name="Rohde M."/>
            <person name="Galperin M.Y."/>
            <person name="Jogler C."/>
        </authorList>
    </citation>
    <scope>NUCLEOTIDE SEQUENCE [LARGE SCALE GENOMIC DNA]</scope>
    <source>
        <strain evidence="12 13">FF011L</strain>
    </source>
</reference>
<dbReference type="SUPFAM" id="SSF53720">
    <property type="entry name" value="ALDH-like"/>
    <property type="match status" value="1"/>
</dbReference>
<dbReference type="FunFam" id="3.40.309.10:FF:000005">
    <property type="entry name" value="1-pyrroline-5-carboxylate dehydrogenase 1"/>
    <property type="match status" value="1"/>
</dbReference>
<feature type="domain" description="Proline dehydrogenase" evidence="11">
    <location>
        <begin position="150"/>
        <end position="450"/>
    </location>
</feature>
<dbReference type="PANTHER" id="PTHR42862">
    <property type="entry name" value="DELTA-1-PYRROLINE-5-CARBOXYLATE DEHYDROGENASE 1, ISOFORM A-RELATED"/>
    <property type="match status" value="1"/>
</dbReference>
<feature type="region of interest" description="Disordered" evidence="9">
    <location>
        <begin position="480"/>
        <end position="501"/>
    </location>
</feature>
<protein>
    <recommendedName>
        <fullName evidence="2">L-glutamate gamma-semialdehyde dehydrogenase</fullName>
        <ecNumber evidence="2">1.2.1.88</ecNumber>
    </recommendedName>
</protein>
<feature type="region of interest" description="Disordered" evidence="9">
    <location>
        <begin position="1005"/>
        <end position="1031"/>
    </location>
</feature>
<dbReference type="GO" id="GO:0010133">
    <property type="term" value="P:L-proline catabolic process to L-glutamate"/>
    <property type="evidence" value="ECO:0007669"/>
    <property type="project" value="InterPro"/>
</dbReference>
<keyword evidence="3 8" id="KW-0560">Oxidoreductase</keyword>
<evidence type="ECO:0000256" key="4">
    <source>
        <dbReference type="ARBA" id="ARBA00023027"/>
    </source>
</evidence>
<feature type="active site" evidence="6">
    <location>
        <position position="811"/>
    </location>
</feature>
<dbReference type="GO" id="GO:0003700">
    <property type="term" value="F:DNA-binding transcription factor activity"/>
    <property type="evidence" value="ECO:0007669"/>
    <property type="project" value="InterPro"/>
</dbReference>
<dbReference type="AlphaFoldDB" id="A0A517MCX3"/>
<dbReference type="PROSITE" id="PS00070">
    <property type="entry name" value="ALDEHYDE_DEHYDR_CYS"/>
    <property type="match status" value="1"/>
</dbReference>
<dbReference type="KEGG" id="rml:FF011L_14230"/>
<feature type="compositionally biased region" description="Polar residues" evidence="9">
    <location>
        <begin position="1"/>
        <end position="12"/>
    </location>
</feature>
<comment type="catalytic activity">
    <reaction evidence="5">
        <text>L-glutamate 5-semialdehyde + NAD(+) + H2O = L-glutamate + NADH + 2 H(+)</text>
        <dbReference type="Rhea" id="RHEA:30235"/>
        <dbReference type="ChEBI" id="CHEBI:15377"/>
        <dbReference type="ChEBI" id="CHEBI:15378"/>
        <dbReference type="ChEBI" id="CHEBI:29985"/>
        <dbReference type="ChEBI" id="CHEBI:57540"/>
        <dbReference type="ChEBI" id="CHEBI:57945"/>
        <dbReference type="ChEBI" id="CHEBI:58066"/>
        <dbReference type="EC" id="1.2.1.88"/>
    </reaction>
</comment>
<evidence type="ECO:0000259" key="10">
    <source>
        <dbReference type="Pfam" id="PF00171"/>
    </source>
</evidence>
<dbReference type="InterPro" id="IPR029041">
    <property type="entry name" value="FAD-linked_oxidoreductase-like"/>
</dbReference>
<dbReference type="CDD" id="cd07125">
    <property type="entry name" value="ALDH_PutA-P5CDH"/>
    <property type="match status" value="1"/>
</dbReference>
<feature type="active site" evidence="6 7">
    <location>
        <position position="777"/>
    </location>
</feature>
<dbReference type="EC" id="1.2.1.88" evidence="2"/>
<dbReference type="PIRSF" id="PIRSF000197">
    <property type="entry name" value="Bifunct_PutA"/>
    <property type="match status" value="1"/>
</dbReference>
<dbReference type="Gene3D" id="3.20.20.220">
    <property type="match status" value="1"/>
</dbReference>
<dbReference type="Gene3D" id="3.40.605.10">
    <property type="entry name" value="Aldehyde Dehydrogenase, Chain A, domain 1"/>
    <property type="match status" value="1"/>
</dbReference>
<evidence type="ECO:0000256" key="6">
    <source>
        <dbReference type="PIRSR" id="PIRSR000197-1"/>
    </source>
</evidence>
<dbReference type="InterPro" id="IPR025703">
    <property type="entry name" value="Bifunct_PutA"/>
</dbReference>
<dbReference type="Pfam" id="PF01619">
    <property type="entry name" value="Pro_dh"/>
    <property type="match status" value="1"/>
</dbReference>
<dbReference type="EMBL" id="CP036262">
    <property type="protein sequence ID" value="QDS92676.1"/>
    <property type="molecule type" value="Genomic_DNA"/>
</dbReference>
<keyword evidence="13" id="KW-1185">Reference proteome</keyword>
<dbReference type="InterPro" id="IPR016162">
    <property type="entry name" value="Ald_DH_N"/>
</dbReference>
<evidence type="ECO:0000313" key="12">
    <source>
        <dbReference type="EMBL" id="QDS92676.1"/>
    </source>
</evidence>
<evidence type="ECO:0000313" key="13">
    <source>
        <dbReference type="Proteomes" id="UP000320672"/>
    </source>
</evidence>
<dbReference type="SUPFAM" id="SSF51730">
    <property type="entry name" value="FAD-linked oxidoreductase"/>
    <property type="match status" value="1"/>
</dbReference>
<dbReference type="InterPro" id="IPR016160">
    <property type="entry name" value="Ald_DH_CS_CYS"/>
</dbReference>
<evidence type="ECO:0000256" key="3">
    <source>
        <dbReference type="ARBA" id="ARBA00023002"/>
    </source>
</evidence>
<dbReference type="PANTHER" id="PTHR42862:SF1">
    <property type="entry name" value="DELTA-1-PYRROLINE-5-CARBOXYLATE DEHYDROGENASE 2, ISOFORM A-RELATED"/>
    <property type="match status" value="1"/>
</dbReference>
<feature type="domain" description="Aldehyde dehydrogenase" evidence="10">
    <location>
        <begin position="559"/>
        <end position="986"/>
    </location>
</feature>
<dbReference type="InterPro" id="IPR016161">
    <property type="entry name" value="Ald_DH/histidinol_DH"/>
</dbReference>
<dbReference type="Pfam" id="PF00171">
    <property type="entry name" value="Aldedh"/>
    <property type="match status" value="1"/>
</dbReference>
<dbReference type="Gene3D" id="3.40.309.10">
    <property type="entry name" value="Aldehyde Dehydrogenase, Chain A, domain 2"/>
    <property type="match status" value="1"/>
</dbReference>
<evidence type="ECO:0000256" key="2">
    <source>
        <dbReference type="ARBA" id="ARBA00012884"/>
    </source>
</evidence>
<dbReference type="OrthoDB" id="4503395at2"/>
<evidence type="ECO:0000256" key="8">
    <source>
        <dbReference type="RuleBase" id="RU003345"/>
    </source>
</evidence>
<dbReference type="Proteomes" id="UP000320672">
    <property type="component" value="Chromosome"/>
</dbReference>
<comment type="pathway">
    <text evidence="1">Amino-acid degradation; L-proline degradation into L-glutamate; L-glutamate from L-proline: step 2/2.</text>
</comment>
<dbReference type="GO" id="GO:0009898">
    <property type="term" value="C:cytoplasmic side of plasma membrane"/>
    <property type="evidence" value="ECO:0007669"/>
    <property type="project" value="TreeGrafter"/>
</dbReference>
<dbReference type="InterPro" id="IPR002872">
    <property type="entry name" value="Proline_DH_dom"/>
</dbReference>
<accession>A0A517MCX3</accession>